<dbReference type="Proteomes" id="UP000323188">
    <property type="component" value="Unassembled WGS sequence"/>
</dbReference>
<sequence length="307" mass="35579">MKKIIYLFSSILFTIFCVSCKSEENSTQKKDENPRTEATGPCPRYILENKKNNLNISVFLDLSDRITEPKIIQKDIEYLQSISEAFTDHVKTKKLILLQDKIQLYFNPEPTNNVINNIAEKLHIEFDKNSSKAKIEETQNLYAQEPLKLYELAQADFKEAKDYPGSDIWRFFKDNVKDYTISDCHRNLLVILTDGYMYHKNTQMTEDNKTSFLTPNSLARLPLNNSAFVKTIDEKEFGFIKATDGLEDLEVLVIGIHDANPNNPYAMDIIRAYWENWFTEMGVETYKIQNADLASNVDKVIKNFLNP</sequence>
<gene>
    <name evidence="1" type="ORF">F0361_14585</name>
</gene>
<organism evidence="1 2">
    <name type="scientific">Maribacter flavus</name>
    <dbReference type="NCBI Taxonomy" id="1658664"/>
    <lineage>
        <taxon>Bacteria</taxon>
        <taxon>Pseudomonadati</taxon>
        <taxon>Bacteroidota</taxon>
        <taxon>Flavobacteriia</taxon>
        <taxon>Flavobacteriales</taxon>
        <taxon>Flavobacteriaceae</taxon>
        <taxon>Maribacter</taxon>
    </lineage>
</organism>
<dbReference type="EMBL" id="VUOE01000002">
    <property type="protein sequence ID" value="KAA2217187.1"/>
    <property type="molecule type" value="Genomic_DNA"/>
</dbReference>
<name>A0A5B2TRD5_9FLAO</name>
<reference evidence="1 2" key="1">
    <citation type="submission" date="2019-09" db="EMBL/GenBank/DDBJ databases">
        <authorList>
            <person name="Khan S.A."/>
            <person name="Jeon C.O."/>
            <person name="Chun B.H."/>
            <person name="Jeong S.E."/>
        </authorList>
    </citation>
    <scope>NUCLEOTIDE SEQUENCE [LARGE SCALE GENOMIC DNA]</scope>
    <source>
        <strain evidence="1 2">KCTC 42508</strain>
    </source>
</reference>
<evidence type="ECO:0008006" key="3">
    <source>
        <dbReference type="Google" id="ProtNLM"/>
    </source>
</evidence>
<dbReference type="RefSeq" id="WP_154919634.1">
    <property type="nucleotide sequence ID" value="NZ_VUOE01000002.1"/>
</dbReference>
<comment type="caution">
    <text evidence="1">The sequence shown here is derived from an EMBL/GenBank/DDBJ whole genome shotgun (WGS) entry which is preliminary data.</text>
</comment>
<proteinExistence type="predicted"/>
<evidence type="ECO:0000313" key="1">
    <source>
        <dbReference type="EMBL" id="KAA2217187.1"/>
    </source>
</evidence>
<accession>A0A5B2TRD5</accession>
<dbReference type="AlphaFoldDB" id="A0A5B2TRD5"/>
<protein>
    <recommendedName>
        <fullName evidence="3">VWA domain-containing protein</fullName>
    </recommendedName>
</protein>
<evidence type="ECO:0000313" key="2">
    <source>
        <dbReference type="Proteomes" id="UP000323188"/>
    </source>
</evidence>